<gene>
    <name evidence="1" type="ORF">O0I10_006242</name>
</gene>
<dbReference type="EMBL" id="JARTCD010000027">
    <property type="protein sequence ID" value="KAJ8657971.1"/>
    <property type="molecule type" value="Genomic_DNA"/>
</dbReference>
<dbReference type="AlphaFoldDB" id="A0AAD7V5G6"/>
<organism evidence="1 2">
    <name type="scientific">Lichtheimia ornata</name>
    <dbReference type="NCBI Taxonomy" id="688661"/>
    <lineage>
        <taxon>Eukaryota</taxon>
        <taxon>Fungi</taxon>
        <taxon>Fungi incertae sedis</taxon>
        <taxon>Mucoromycota</taxon>
        <taxon>Mucoromycotina</taxon>
        <taxon>Mucoromycetes</taxon>
        <taxon>Mucorales</taxon>
        <taxon>Lichtheimiaceae</taxon>
        <taxon>Lichtheimia</taxon>
    </lineage>
</organism>
<protein>
    <submittedName>
        <fullName evidence="1">Uncharacterized protein</fullName>
    </submittedName>
</protein>
<dbReference type="GeneID" id="83213653"/>
<sequence length="95" mass="10903">MPFQTLLEINSSNWFNVSQTFFLEIIFGRGAYQACVKFNQWEDTPTNIGNDDYVEGTPGLVKNNTNAWYKLQLNLPNEVSTRHRFCIGRFSSSSS</sequence>
<evidence type="ECO:0000313" key="2">
    <source>
        <dbReference type="Proteomes" id="UP001234581"/>
    </source>
</evidence>
<accession>A0AAD7V5G6</accession>
<reference evidence="1 2" key="1">
    <citation type="submission" date="2023-03" db="EMBL/GenBank/DDBJ databases">
        <title>Genome sequence of Lichtheimia ornata CBS 291.66.</title>
        <authorList>
            <person name="Mohabir J.T."/>
            <person name="Shea T.P."/>
            <person name="Kurbessoian T."/>
            <person name="Berby B."/>
            <person name="Fontaine J."/>
            <person name="Livny J."/>
            <person name="Gnirke A."/>
            <person name="Stajich J.E."/>
            <person name="Cuomo C.A."/>
        </authorList>
    </citation>
    <scope>NUCLEOTIDE SEQUENCE [LARGE SCALE GENOMIC DNA]</scope>
    <source>
        <strain evidence="1">CBS 291.66</strain>
    </source>
</reference>
<comment type="caution">
    <text evidence="1">The sequence shown here is derived from an EMBL/GenBank/DDBJ whole genome shotgun (WGS) entry which is preliminary data.</text>
</comment>
<name>A0AAD7V5G6_9FUNG</name>
<dbReference type="RefSeq" id="XP_058342884.1">
    <property type="nucleotide sequence ID" value="XM_058486272.1"/>
</dbReference>
<dbReference type="Proteomes" id="UP001234581">
    <property type="component" value="Unassembled WGS sequence"/>
</dbReference>
<evidence type="ECO:0000313" key="1">
    <source>
        <dbReference type="EMBL" id="KAJ8657971.1"/>
    </source>
</evidence>
<keyword evidence="2" id="KW-1185">Reference proteome</keyword>
<proteinExistence type="predicted"/>